<dbReference type="AlphaFoldDB" id="A0A9P6XB32"/>
<dbReference type="EMBL" id="JAANQT010000609">
    <property type="protein sequence ID" value="KAG1309653.1"/>
    <property type="molecule type" value="Genomic_DNA"/>
</dbReference>
<dbReference type="GO" id="GO:0004807">
    <property type="term" value="F:triose-phosphate isomerase activity"/>
    <property type="evidence" value="ECO:0007669"/>
    <property type="project" value="InterPro"/>
</dbReference>
<evidence type="ECO:0008006" key="3">
    <source>
        <dbReference type="Google" id="ProtNLM"/>
    </source>
</evidence>
<evidence type="ECO:0000313" key="1">
    <source>
        <dbReference type="EMBL" id="KAG1309653.1"/>
    </source>
</evidence>
<proteinExistence type="predicted"/>
<reference evidence="1" key="1">
    <citation type="journal article" date="2020" name="Microb. Genom.">
        <title>Genetic diversity of clinical and environmental Mucorales isolates obtained from an investigation of mucormycosis cases among solid organ transplant recipients.</title>
        <authorList>
            <person name="Nguyen M.H."/>
            <person name="Kaul D."/>
            <person name="Muto C."/>
            <person name="Cheng S.J."/>
            <person name="Richter R.A."/>
            <person name="Bruno V.M."/>
            <person name="Liu G."/>
            <person name="Beyhan S."/>
            <person name="Sundermann A.J."/>
            <person name="Mounaud S."/>
            <person name="Pasculle A.W."/>
            <person name="Nierman W.C."/>
            <person name="Driscoll E."/>
            <person name="Cumbie R."/>
            <person name="Clancy C.J."/>
            <person name="Dupont C.L."/>
        </authorList>
    </citation>
    <scope>NUCLEOTIDE SEQUENCE</scope>
    <source>
        <strain evidence="1">GL11</strain>
    </source>
</reference>
<comment type="caution">
    <text evidence="1">The sequence shown here is derived from an EMBL/GenBank/DDBJ whole genome shotgun (WGS) entry which is preliminary data.</text>
</comment>
<dbReference type="InterPro" id="IPR035990">
    <property type="entry name" value="TIM_sf"/>
</dbReference>
<gene>
    <name evidence="1" type="ORF">G6F64_005147</name>
</gene>
<dbReference type="OrthoDB" id="10269293at2759"/>
<dbReference type="Proteomes" id="UP000716291">
    <property type="component" value="Unassembled WGS sequence"/>
</dbReference>
<sequence>MTCQFFIGSNWKMNDSAAQVLLNQIHVPANTGKACHRSPPAVYPDRVRQGVKKETAGQNTSSLLQMLKDPLESSWAPLGTSCHRSTRGPPQGPFCTGRRSVACVGEKREERQAGIRHGVVR</sequence>
<accession>A0A9P6XB32</accession>
<protein>
    <recommendedName>
        <fullName evidence="3">Triosephosphate isomerase</fullName>
    </recommendedName>
</protein>
<keyword evidence="2" id="KW-1185">Reference proteome</keyword>
<dbReference type="SUPFAM" id="SSF51351">
    <property type="entry name" value="Triosephosphate isomerase (TIM)"/>
    <property type="match status" value="1"/>
</dbReference>
<evidence type="ECO:0000313" key="2">
    <source>
        <dbReference type="Proteomes" id="UP000716291"/>
    </source>
</evidence>
<organism evidence="1 2">
    <name type="scientific">Rhizopus oryzae</name>
    <name type="common">Mucormycosis agent</name>
    <name type="synonym">Rhizopus arrhizus var. delemar</name>
    <dbReference type="NCBI Taxonomy" id="64495"/>
    <lineage>
        <taxon>Eukaryota</taxon>
        <taxon>Fungi</taxon>
        <taxon>Fungi incertae sedis</taxon>
        <taxon>Mucoromycota</taxon>
        <taxon>Mucoromycotina</taxon>
        <taxon>Mucoromycetes</taxon>
        <taxon>Mucorales</taxon>
        <taxon>Mucorineae</taxon>
        <taxon>Rhizopodaceae</taxon>
        <taxon>Rhizopus</taxon>
    </lineage>
</organism>
<name>A0A9P6XB32_RHIOR</name>